<comment type="subcellular location">
    <subcellularLocation>
        <location evidence="1">Membrane</location>
        <topology evidence="1">Multi-pass membrane protein</topology>
    </subcellularLocation>
</comment>
<dbReference type="Pfam" id="PF04547">
    <property type="entry name" value="Anoctamin"/>
    <property type="match status" value="1"/>
</dbReference>
<keyword evidence="3 6" id="KW-1133">Transmembrane helix</keyword>
<feature type="compositionally biased region" description="Low complexity" evidence="5">
    <location>
        <begin position="8"/>
        <end position="29"/>
    </location>
</feature>
<dbReference type="Proteomes" id="UP000794436">
    <property type="component" value="Unassembled WGS sequence"/>
</dbReference>
<evidence type="ECO:0000256" key="5">
    <source>
        <dbReference type="SAM" id="MobiDB-lite"/>
    </source>
</evidence>
<feature type="transmembrane region" description="Helical" evidence="6">
    <location>
        <begin position="321"/>
        <end position="341"/>
    </location>
</feature>
<feature type="transmembrane region" description="Helical" evidence="6">
    <location>
        <begin position="489"/>
        <end position="510"/>
    </location>
</feature>
<dbReference type="GO" id="GO:0005254">
    <property type="term" value="F:chloride channel activity"/>
    <property type="evidence" value="ECO:0007669"/>
    <property type="project" value="TreeGrafter"/>
</dbReference>
<evidence type="ECO:0000256" key="1">
    <source>
        <dbReference type="ARBA" id="ARBA00004141"/>
    </source>
</evidence>
<keyword evidence="9" id="KW-1185">Reference proteome</keyword>
<feature type="compositionally biased region" description="Basic and acidic residues" evidence="5">
    <location>
        <begin position="937"/>
        <end position="953"/>
    </location>
</feature>
<evidence type="ECO:0000259" key="7">
    <source>
        <dbReference type="Pfam" id="PF04547"/>
    </source>
</evidence>
<dbReference type="AlphaFoldDB" id="A0A8K1CLX0"/>
<dbReference type="GO" id="GO:0016020">
    <property type="term" value="C:membrane"/>
    <property type="evidence" value="ECO:0007669"/>
    <property type="project" value="UniProtKB-SubCell"/>
</dbReference>
<comment type="caution">
    <text evidence="8">The sequence shown here is derived from an EMBL/GenBank/DDBJ whole genome shotgun (WGS) entry which is preliminary data.</text>
</comment>
<feature type="transmembrane region" description="Helical" evidence="6">
    <location>
        <begin position="742"/>
        <end position="763"/>
    </location>
</feature>
<dbReference type="OrthoDB" id="296386at2759"/>
<organism evidence="8 9">
    <name type="scientific">Pythium oligandrum</name>
    <name type="common">Mycoparasitic fungus</name>
    <dbReference type="NCBI Taxonomy" id="41045"/>
    <lineage>
        <taxon>Eukaryota</taxon>
        <taxon>Sar</taxon>
        <taxon>Stramenopiles</taxon>
        <taxon>Oomycota</taxon>
        <taxon>Peronosporomycetes</taxon>
        <taxon>Pythiales</taxon>
        <taxon>Pythiaceae</taxon>
        <taxon>Pythium</taxon>
    </lineage>
</organism>
<dbReference type="InterPro" id="IPR007632">
    <property type="entry name" value="Anoctamin"/>
</dbReference>
<dbReference type="PANTHER" id="PTHR12308:SF73">
    <property type="entry name" value="ANOCTAMIN"/>
    <property type="match status" value="1"/>
</dbReference>
<dbReference type="InterPro" id="IPR049452">
    <property type="entry name" value="Anoctamin_TM"/>
</dbReference>
<protein>
    <recommendedName>
        <fullName evidence="7">Anoctamin transmembrane domain-containing protein</fullName>
    </recommendedName>
</protein>
<accession>A0A8K1CLX0</accession>
<evidence type="ECO:0000256" key="2">
    <source>
        <dbReference type="ARBA" id="ARBA00022692"/>
    </source>
</evidence>
<feature type="transmembrane region" description="Helical" evidence="6">
    <location>
        <begin position="397"/>
        <end position="421"/>
    </location>
</feature>
<proteinExistence type="predicted"/>
<keyword evidence="4 6" id="KW-0472">Membrane</keyword>
<reference evidence="8" key="1">
    <citation type="submission" date="2019-03" db="EMBL/GenBank/DDBJ databases">
        <title>Long read genome sequence of the mycoparasitic Pythium oligandrum ATCC 38472 isolated from sugarbeet rhizosphere.</title>
        <authorList>
            <person name="Gaulin E."/>
        </authorList>
    </citation>
    <scope>NUCLEOTIDE SEQUENCE</scope>
    <source>
        <strain evidence="8">ATCC 38472_TT</strain>
    </source>
</reference>
<evidence type="ECO:0000256" key="6">
    <source>
        <dbReference type="SAM" id="Phobius"/>
    </source>
</evidence>
<name>A0A8K1CLX0_PYTOL</name>
<feature type="transmembrane region" description="Helical" evidence="6">
    <location>
        <begin position="441"/>
        <end position="462"/>
    </location>
</feature>
<feature type="domain" description="Anoctamin transmembrane" evidence="7">
    <location>
        <begin position="278"/>
        <end position="839"/>
    </location>
</feature>
<feature type="transmembrane region" description="Helical" evidence="6">
    <location>
        <begin position="581"/>
        <end position="603"/>
    </location>
</feature>
<evidence type="ECO:0000313" key="9">
    <source>
        <dbReference type="Proteomes" id="UP000794436"/>
    </source>
</evidence>
<feature type="transmembrane region" description="Helical" evidence="6">
    <location>
        <begin position="798"/>
        <end position="823"/>
    </location>
</feature>
<feature type="transmembrane region" description="Helical" evidence="6">
    <location>
        <begin position="692"/>
        <end position="715"/>
    </location>
</feature>
<keyword evidence="2 6" id="KW-0812">Transmembrane</keyword>
<dbReference type="PANTHER" id="PTHR12308">
    <property type="entry name" value="ANOCTAMIN"/>
    <property type="match status" value="1"/>
</dbReference>
<sequence>MMLDDDSSSTSTLLLETVSSDASLSASAPLLPPGGRSTGVRADDDASLDPYVSPVETEDRPTTTPHVSLGIFSLPIQDEDLAATPPVSPVSPASTRVRGSFRYLRGADLDGMKYDFAIVTHRQKTQTGANSPEKDGVQARLLERLTENGLDVDVIEGDFTRMVRGRGNGSRYYVLLVRGKYEVLAAYGRKLKFQTWLRSGNTREVESLVQGNPIITPADRIQVIDHIIREGARIRDSDPQIHSIFPVHDEQVNEHLLKEFIQTPKLEHLSESFLVKMREHFGEKVAYYFAYVDFYNKSLIPIAILGVLLTCFRGVMGTPMYMRFMVIWAFLVSVVWSFWFLKSWSRRNSELNYQWENNLETKEIKYRNPNFHGVTALNPVTGQTDQFYPNWKRYPKYFFVVLFMLLQISIMMLIIACWITVFEVLKVRYPKSGIFSAQWFYILGGGVLYGLFVDIFQWNLIVTKAARMFTEWENWKTLEQFEKSMIRKLFIMDFLNYYTWFFLLAFVYVLPGAGDTITNFLNSVIWKDPPNCCFGPYLDRSGTECRACPPSWHPMSSMESRCIPCKGWVTFDINHLDLEQLFLTPIIVTQGLNLLIAVIVPWIHRQHHEQRLKWVDRKAMELAKKQGPRQIIADMAYRDEHSHLTNMSKARFLENDEEQMEKLNAKSREILFQSEQDDYDPYDDYHHAIVQFGFVVMFSMLWPLMPVACMIVNALKVRGDGFRICRTLKRPFPRKAGGVGEWHTMLHVLACTGVIVNIGLVFISTGAMEFFSPECSSQITEAMGGDFKKFRFGPDLSCFSLTVRMVMILVTEHVIFASIWVFWKVRASIPARVQLEMLQREFKFKTKLHEKTVRKVHERAIVRATPPMEDSRLSLTKQAMQGAHRRRSSGGASAFSTNQPVAPLAPQGLRKIRSMKLAGSPGVERSHSNPSTPLTIRRKDVVKGNGSKSEREPLLSSKTLAQAWEPARISSSWSGDNQSS</sequence>
<dbReference type="EMBL" id="SPLM01000036">
    <property type="protein sequence ID" value="TMW65934.1"/>
    <property type="molecule type" value="Genomic_DNA"/>
</dbReference>
<gene>
    <name evidence="8" type="ORF">Poli38472_003699</name>
</gene>
<evidence type="ECO:0000256" key="4">
    <source>
        <dbReference type="ARBA" id="ARBA00023136"/>
    </source>
</evidence>
<feature type="region of interest" description="Disordered" evidence="5">
    <location>
        <begin position="876"/>
        <end position="959"/>
    </location>
</feature>
<feature type="region of interest" description="Disordered" evidence="5">
    <location>
        <begin position="1"/>
        <end position="66"/>
    </location>
</feature>
<evidence type="ECO:0000313" key="8">
    <source>
        <dbReference type="EMBL" id="TMW65934.1"/>
    </source>
</evidence>
<evidence type="ECO:0000256" key="3">
    <source>
        <dbReference type="ARBA" id="ARBA00022989"/>
    </source>
</evidence>
<feature type="transmembrane region" description="Helical" evidence="6">
    <location>
        <begin position="294"/>
        <end position="315"/>
    </location>
</feature>